<gene>
    <name evidence="2" type="ORF">DDT42_00832</name>
</gene>
<evidence type="ECO:0000259" key="1">
    <source>
        <dbReference type="Pfam" id="PF18135"/>
    </source>
</evidence>
<evidence type="ECO:0000313" key="3">
    <source>
        <dbReference type="Proteomes" id="UP000811545"/>
    </source>
</evidence>
<feature type="domain" description="Type ISP restriction-modification enzyme LLaBIII C-terminal specificity" evidence="1">
    <location>
        <begin position="8"/>
        <end position="225"/>
    </location>
</feature>
<dbReference type="AlphaFoldDB" id="A0A9E2F4G1"/>
<organism evidence="2 3">
    <name type="scientific">Psychracetigena formicireducens</name>
    <dbReference type="NCBI Taxonomy" id="2986056"/>
    <lineage>
        <taxon>Bacteria</taxon>
        <taxon>Bacillati</taxon>
        <taxon>Candidatus Lithacetigenota</taxon>
        <taxon>Candidatus Psychracetigena</taxon>
    </lineage>
</organism>
<evidence type="ECO:0000313" key="2">
    <source>
        <dbReference type="EMBL" id="MBT9144971.1"/>
    </source>
</evidence>
<dbReference type="Pfam" id="PF18135">
    <property type="entry name" value="Type_ISP_C"/>
    <property type="match status" value="1"/>
</dbReference>
<reference evidence="2 3" key="1">
    <citation type="journal article" date="2021" name="bioRxiv">
        <title>Unique metabolic strategies in Hadean analogues reveal hints for primordial physiology.</title>
        <authorList>
            <person name="Nobu M.K."/>
            <person name="Nakai R."/>
            <person name="Tamazawa S."/>
            <person name="Mori H."/>
            <person name="Toyoda A."/>
            <person name="Ijiri A."/>
            <person name="Suzuki S."/>
            <person name="Kurokawa K."/>
            <person name="Kamagata Y."/>
            <person name="Tamaki H."/>
        </authorList>
    </citation>
    <scope>NUCLEOTIDE SEQUENCE [LARGE SCALE GENOMIC DNA]</scope>
    <source>
        <strain evidence="2">BS525</strain>
    </source>
</reference>
<dbReference type="Proteomes" id="UP000811545">
    <property type="component" value="Unassembled WGS sequence"/>
</dbReference>
<dbReference type="InterPro" id="IPR041635">
    <property type="entry name" value="Type_ISP_LLaBIII_C"/>
</dbReference>
<protein>
    <recommendedName>
        <fullName evidence="1">Type ISP restriction-modification enzyme LLaBIII C-terminal specificity domain-containing protein</fullName>
    </recommendedName>
</protein>
<dbReference type="EMBL" id="QLTW01000035">
    <property type="protein sequence ID" value="MBT9144971.1"/>
    <property type="molecule type" value="Genomic_DNA"/>
</dbReference>
<sequence length="286" mass="33665">MKNYGVRDELITQWYKQLKDRNIDEQIKSYAYRPFDNRFIIYNSGVMQRLRERIMNHFLNFNLGVILQKNTKTEFFTEVFVSQYIADKHLIGHRSFIFPLYLYPDVSKDDILGLSELGERRPNLNPELVKSLAEAYGKEPSPEEILYYIYAILYSNIYRTKYAEFLKIDFPLVPFTRDHNLFIQMVSLGQRLVDLHLLKSPELDQPIAKYQGEGNNEVEKVKYTESRHPELNSSLPHHCHPEFNVGLPHHCHPEFNVGLPHHCHPEFNSGSQEMLNQVKHDTSTLL</sequence>
<comment type="caution">
    <text evidence="2">The sequence shown here is derived from an EMBL/GenBank/DDBJ whole genome shotgun (WGS) entry which is preliminary data.</text>
</comment>
<proteinExistence type="predicted"/>
<name>A0A9E2F4G1_PSYF1</name>
<accession>A0A9E2F4G1</accession>